<evidence type="ECO:0000313" key="5">
    <source>
        <dbReference type="Proteomes" id="UP000008037"/>
    </source>
</evidence>
<dbReference type="SUPFAM" id="SSF47240">
    <property type="entry name" value="Ferritin-like"/>
    <property type="match status" value="1"/>
</dbReference>
<evidence type="ECO:0000256" key="1">
    <source>
        <dbReference type="ARBA" id="ARBA00022434"/>
    </source>
</evidence>
<dbReference type="Gene3D" id="1.20.1260.10">
    <property type="match status" value="1"/>
</dbReference>
<dbReference type="InterPro" id="IPR009078">
    <property type="entry name" value="Ferritin-like_SF"/>
</dbReference>
<dbReference type="EMBL" id="CP002408">
    <property type="protein sequence ID" value="AFU59100.1"/>
    <property type="molecule type" value="Genomic_DNA"/>
</dbReference>
<keyword evidence="5" id="KW-1185">Reference proteome</keyword>
<dbReference type="PANTHER" id="PTHR30295:SF1">
    <property type="entry name" value="DNA PROTECTION DURING STARVATION PROTEIN"/>
    <property type="match status" value="1"/>
</dbReference>
<dbReference type="HOGENOM" id="CLU_104506_4_0_2"/>
<dbReference type="AlphaFoldDB" id="K0IGW7"/>
<keyword evidence="1" id="KW-0409">Iron storage</keyword>
<dbReference type="PANTHER" id="PTHR30295">
    <property type="entry name" value="BACTERIOFERRITIN"/>
    <property type="match status" value="1"/>
</dbReference>
<dbReference type="PROSITE" id="PS50905">
    <property type="entry name" value="FERRITIN_LIKE"/>
    <property type="match status" value="1"/>
</dbReference>
<dbReference type="InterPro" id="IPR012347">
    <property type="entry name" value="Ferritin-like"/>
</dbReference>
<dbReference type="BioCyc" id="CNIT1237085:G1324-2168-MONOMER"/>
<sequence length="170" mass="19050">MGKKSLEIAGPGADGTVAMLHKAYAFEMSTFHYFQYVANNIEGIGVLFEDFFEERAKEELGHAEEVNERLMELGTNPTDDPARWEQENGVGRLQPKRFLSLRSAIEKALEFERVAIGLYNDLANATKDKDHGTYELALKLLKDELEDEQTMEDILARLEIKDVPAAAASA</sequence>
<dbReference type="Pfam" id="PF00210">
    <property type="entry name" value="Ferritin"/>
    <property type="match status" value="1"/>
</dbReference>
<dbReference type="KEGG" id="nga:Ngar_c21700"/>
<dbReference type="RefSeq" id="WP_015019635.1">
    <property type="nucleotide sequence ID" value="NC_018719.1"/>
</dbReference>
<feature type="domain" description="Ferritin-like diiron" evidence="3">
    <location>
        <begin position="10"/>
        <end position="162"/>
    </location>
</feature>
<protein>
    <submittedName>
        <fullName evidence="4">Putative ferritin Dps family protein</fullName>
    </submittedName>
</protein>
<reference evidence="4 5" key="1">
    <citation type="journal article" date="2012" name="Environ. Microbiol.">
        <title>The genome of the ammonia-oxidizing Candidatus Nitrososphaera gargensis: insights into metabolic versatility and environmental adaptations.</title>
        <authorList>
            <person name="Spang A."/>
            <person name="Poehlein A."/>
            <person name="Offre P."/>
            <person name="Zumbragel S."/>
            <person name="Haider S."/>
            <person name="Rychlik N."/>
            <person name="Nowka B."/>
            <person name="Schmeisser C."/>
            <person name="Lebedeva E.V."/>
            <person name="Rattei T."/>
            <person name="Bohm C."/>
            <person name="Schmid M."/>
            <person name="Galushko A."/>
            <person name="Hatzenpichler R."/>
            <person name="Weinmaier T."/>
            <person name="Daniel R."/>
            <person name="Schleper C."/>
            <person name="Spieck E."/>
            <person name="Streit W."/>
            <person name="Wagner M."/>
        </authorList>
    </citation>
    <scope>NUCLEOTIDE SEQUENCE [LARGE SCALE GENOMIC DNA]</scope>
    <source>
        <strain evidence="5">Ga9.2</strain>
    </source>
</reference>
<dbReference type="InterPro" id="IPR008331">
    <property type="entry name" value="Ferritin_DPS_dom"/>
</dbReference>
<dbReference type="GO" id="GO:0006879">
    <property type="term" value="P:intracellular iron ion homeostasis"/>
    <property type="evidence" value="ECO:0007669"/>
    <property type="project" value="UniProtKB-KW"/>
</dbReference>
<dbReference type="GO" id="GO:0005829">
    <property type="term" value="C:cytosol"/>
    <property type="evidence" value="ECO:0007669"/>
    <property type="project" value="TreeGrafter"/>
</dbReference>
<evidence type="ECO:0000313" key="4">
    <source>
        <dbReference type="EMBL" id="AFU59100.1"/>
    </source>
</evidence>
<dbReference type="GeneID" id="13796033"/>
<evidence type="ECO:0000259" key="3">
    <source>
        <dbReference type="PROSITE" id="PS50905"/>
    </source>
</evidence>
<dbReference type="Proteomes" id="UP000008037">
    <property type="component" value="Chromosome"/>
</dbReference>
<keyword evidence="2" id="KW-0408">Iron</keyword>
<organism evidence="4 5">
    <name type="scientific">Nitrososphaera gargensis (strain Ga9.2)</name>
    <dbReference type="NCBI Taxonomy" id="1237085"/>
    <lineage>
        <taxon>Archaea</taxon>
        <taxon>Nitrososphaerota</taxon>
        <taxon>Nitrososphaeria</taxon>
        <taxon>Nitrososphaerales</taxon>
        <taxon>Nitrososphaeraceae</taxon>
        <taxon>Nitrososphaera</taxon>
    </lineage>
</organism>
<dbReference type="OrthoDB" id="9558at2157"/>
<evidence type="ECO:0000256" key="2">
    <source>
        <dbReference type="ARBA" id="ARBA00023004"/>
    </source>
</evidence>
<dbReference type="InParanoid" id="K0IGW7"/>
<dbReference type="GO" id="GO:0008199">
    <property type="term" value="F:ferric iron binding"/>
    <property type="evidence" value="ECO:0007669"/>
    <property type="project" value="InterPro"/>
</dbReference>
<dbReference type="InterPro" id="IPR009040">
    <property type="entry name" value="Ferritin-like_diiron"/>
</dbReference>
<dbReference type="GO" id="GO:0020037">
    <property type="term" value="F:heme binding"/>
    <property type="evidence" value="ECO:0007669"/>
    <property type="project" value="TreeGrafter"/>
</dbReference>
<dbReference type="STRING" id="1237085.Ngar_c21700"/>
<accession>K0IGW7</accession>
<proteinExistence type="predicted"/>
<dbReference type="GO" id="GO:0004322">
    <property type="term" value="F:ferroxidase activity"/>
    <property type="evidence" value="ECO:0007669"/>
    <property type="project" value="TreeGrafter"/>
</dbReference>
<gene>
    <name evidence="4" type="ordered locus">Ngar_c21700</name>
</gene>
<name>K0IGW7_NITGG</name>